<comment type="caution">
    <text evidence="2">The sequence shown here is derived from an EMBL/GenBank/DDBJ whole genome shotgun (WGS) entry which is preliminary data.</text>
</comment>
<feature type="compositionally biased region" description="Polar residues" evidence="1">
    <location>
        <begin position="54"/>
        <end position="72"/>
    </location>
</feature>
<proteinExistence type="predicted"/>
<feature type="region of interest" description="Disordered" evidence="1">
    <location>
        <begin position="41"/>
        <end position="78"/>
    </location>
</feature>
<name>A0AAD7WLH1_9TELE</name>
<gene>
    <name evidence="2" type="ORF">AAFF_G00387250</name>
</gene>
<protein>
    <submittedName>
        <fullName evidence="2">Uncharacterized protein</fullName>
    </submittedName>
</protein>
<accession>A0AAD7WLH1</accession>
<feature type="compositionally biased region" description="Basic and acidic residues" evidence="1">
    <location>
        <begin position="41"/>
        <end position="53"/>
    </location>
</feature>
<evidence type="ECO:0000256" key="1">
    <source>
        <dbReference type="SAM" id="MobiDB-lite"/>
    </source>
</evidence>
<reference evidence="2" key="1">
    <citation type="journal article" date="2023" name="Science">
        <title>Genome structures resolve the early diversification of teleost fishes.</title>
        <authorList>
            <person name="Parey E."/>
            <person name="Louis A."/>
            <person name="Montfort J."/>
            <person name="Bouchez O."/>
            <person name="Roques C."/>
            <person name="Iampietro C."/>
            <person name="Lluch J."/>
            <person name="Castinel A."/>
            <person name="Donnadieu C."/>
            <person name="Desvignes T."/>
            <person name="Floi Bucao C."/>
            <person name="Jouanno E."/>
            <person name="Wen M."/>
            <person name="Mejri S."/>
            <person name="Dirks R."/>
            <person name="Jansen H."/>
            <person name="Henkel C."/>
            <person name="Chen W.J."/>
            <person name="Zahm M."/>
            <person name="Cabau C."/>
            <person name="Klopp C."/>
            <person name="Thompson A.W."/>
            <person name="Robinson-Rechavi M."/>
            <person name="Braasch I."/>
            <person name="Lecointre G."/>
            <person name="Bobe J."/>
            <person name="Postlethwait J.H."/>
            <person name="Berthelot C."/>
            <person name="Roest Crollius H."/>
            <person name="Guiguen Y."/>
        </authorList>
    </citation>
    <scope>NUCLEOTIDE SEQUENCE</scope>
    <source>
        <strain evidence="2">NC1722</strain>
    </source>
</reference>
<sequence length="78" mass="8990">MVPIQDAEEEENNEFCVCPAVDTRRRVEYWNILCGVEETGRNSGERYESRQSDTGEPQKSSLQTDSPLTETTIKYKED</sequence>
<dbReference type="EMBL" id="JAINUG010000072">
    <property type="protein sequence ID" value="KAJ8401143.1"/>
    <property type="molecule type" value="Genomic_DNA"/>
</dbReference>
<evidence type="ECO:0000313" key="2">
    <source>
        <dbReference type="EMBL" id="KAJ8401143.1"/>
    </source>
</evidence>
<organism evidence="2 3">
    <name type="scientific">Aldrovandia affinis</name>
    <dbReference type="NCBI Taxonomy" id="143900"/>
    <lineage>
        <taxon>Eukaryota</taxon>
        <taxon>Metazoa</taxon>
        <taxon>Chordata</taxon>
        <taxon>Craniata</taxon>
        <taxon>Vertebrata</taxon>
        <taxon>Euteleostomi</taxon>
        <taxon>Actinopterygii</taxon>
        <taxon>Neopterygii</taxon>
        <taxon>Teleostei</taxon>
        <taxon>Notacanthiformes</taxon>
        <taxon>Halosauridae</taxon>
        <taxon>Aldrovandia</taxon>
    </lineage>
</organism>
<evidence type="ECO:0000313" key="3">
    <source>
        <dbReference type="Proteomes" id="UP001221898"/>
    </source>
</evidence>
<dbReference type="AlphaFoldDB" id="A0AAD7WLH1"/>
<keyword evidence="3" id="KW-1185">Reference proteome</keyword>
<dbReference type="Proteomes" id="UP001221898">
    <property type="component" value="Unassembled WGS sequence"/>
</dbReference>